<feature type="compositionally biased region" description="Basic and acidic residues" evidence="1">
    <location>
        <begin position="104"/>
        <end position="115"/>
    </location>
</feature>
<reference evidence="2 3" key="1">
    <citation type="submission" date="2019-03" db="EMBL/GenBank/DDBJ databases">
        <title>First draft genome of Liparis tanakae, snailfish: a comprehensive survey of snailfish specific genes.</title>
        <authorList>
            <person name="Kim W."/>
            <person name="Song I."/>
            <person name="Jeong J.-H."/>
            <person name="Kim D."/>
            <person name="Kim S."/>
            <person name="Ryu S."/>
            <person name="Song J.Y."/>
            <person name="Lee S.K."/>
        </authorList>
    </citation>
    <scope>NUCLEOTIDE SEQUENCE [LARGE SCALE GENOMIC DNA]</scope>
    <source>
        <tissue evidence="2">Muscle</tissue>
    </source>
</reference>
<dbReference type="AlphaFoldDB" id="A0A4Z2GVH4"/>
<evidence type="ECO:0000313" key="2">
    <source>
        <dbReference type="EMBL" id="TNN56743.1"/>
    </source>
</evidence>
<sequence length="159" mass="16722">MSSARRAAPSPPPGRRKGTPGSVDGGSRPQHWTTPGLFLLGHDSSRVSVSARPGLSKAAAAMCAVTECEQRGRVNPWLLLVQLPPLLQLLLRVTLPPAGRLREAGQRVERREAGEPLRGASLRGEAQRAAGGAHFSGLGRRMPAGPGRAPAAPVQRPTE</sequence>
<evidence type="ECO:0000313" key="3">
    <source>
        <dbReference type="Proteomes" id="UP000314294"/>
    </source>
</evidence>
<protein>
    <submittedName>
        <fullName evidence="2">Uncharacterized protein</fullName>
    </submittedName>
</protein>
<accession>A0A4Z2GVH4</accession>
<proteinExistence type="predicted"/>
<dbReference type="EMBL" id="SRLO01000421">
    <property type="protein sequence ID" value="TNN56743.1"/>
    <property type="molecule type" value="Genomic_DNA"/>
</dbReference>
<gene>
    <name evidence="2" type="ORF">EYF80_033001</name>
</gene>
<keyword evidence="3" id="KW-1185">Reference proteome</keyword>
<organism evidence="2 3">
    <name type="scientific">Liparis tanakae</name>
    <name type="common">Tanaka's snailfish</name>
    <dbReference type="NCBI Taxonomy" id="230148"/>
    <lineage>
        <taxon>Eukaryota</taxon>
        <taxon>Metazoa</taxon>
        <taxon>Chordata</taxon>
        <taxon>Craniata</taxon>
        <taxon>Vertebrata</taxon>
        <taxon>Euteleostomi</taxon>
        <taxon>Actinopterygii</taxon>
        <taxon>Neopterygii</taxon>
        <taxon>Teleostei</taxon>
        <taxon>Neoteleostei</taxon>
        <taxon>Acanthomorphata</taxon>
        <taxon>Eupercaria</taxon>
        <taxon>Perciformes</taxon>
        <taxon>Cottioidei</taxon>
        <taxon>Cottales</taxon>
        <taxon>Liparidae</taxon>
        <taxon>Liparis</taxon>
    </lineage>
</organism>
<feature type="region of interest" description="Disordered" evidence="1">
    <location>
        <begin position="104"/>
        <end position="159"/>
    </location>
</feature>
<evidence type="ECO:0000256" key="1">
    <source>
        <dbReference type="SAM" id="MobiDB-lite"/>
    </source>
</evidence>
<feature type="compositionally biased region" description="Low complexity" evidence="1">
    <location>
        <begin position="137"/>
        <end position="159"/>
    </location>
</feature>
<comment type="caution">
    <text evidence="2">The sequence shown here is derived from an EMBL/GenBank/DDBJ whole genome shotgun (WGS) entry which is preliminary data.</text>
</comment>
<name>A0A4Z2GVH4_9TELE</name>
<feature type="region of interest" description="Disordered" evidence="1">
    <location>
        <begin position="1"/>
        <end position="37"/>
    </location>
</feature>
<dbReference type="Proteomes" id="UP000314294">
    <property type="component" value="Unassembled WGS sequence"/>
</dbReference>